<dbReference type="PANTHER" id="PTHR21112:SF0">
    <property type="entry name" value="CHEMOSENSORY PROTEIN A 29A-RELATED"/>
    <property type="match status" value="1"/>
</dbReference>
<dbReference type="PANTHER" id="PTHR21112">
    <property type="entry name" value="CHEMOSENSORY PROTEIN A 29A-RELATED"/>
    <property type="match status" value="1"/>
</dbReference>
<dbReference type="InterPro" id="IPR010512">
    <property type="entry name" value="DUF1091"/>
</dbReference>
<proteinExistence type="predicted"/>
<dbReference type="Pfam" id="PF06477">
    <property type="entry name" value="DUF1091"/>
    <property type="match status" value="1"/>
</dbReference>
<dbReference type="GeneID" id="108017910"/>
<accession>A0AB39ZPR4</accession>
<dbReference type="RefSeq" id="XP_016940568.4">
    <property type="nucleotide sequence ID" value="XM_017085079.4"/>
</dbReference>
<reference evidence="2" key="1">
    <citation type="submission" date="2025-08" db="UniProtKB">
        <authorList>
            <consortium name="RefSeq"/>
        </authorList>
    </citation>
    <scope>IDENTIFICATION</scope>
</reference>
<name>A0AB39ZPR4_DROSZ</name>
<evidence type="ECO:0000313" key="2">
    <source>
        <dbReference type="RefSeq" id="XP_016940568.4"/>
    </source>
</evidence>
<sequence length="192" mass="21988">MVQMVSLRYSFVSISMGFLLINGIRAARRWEYEPISVTGISSNDSLISFDTKIVRISRGEFGVSGIVEWNYDTTDKTMMEAVVYRSSSGDESDYKLLPFSVPKQSFYDYLNSYYKEVIMKNLGHCSNVPQFKGKFQPPWPKKTYIAEKCVFKADGLPDIILPGFYKIVFNCTGPNQPSWDFIGIAKIRNKMF</sequence>
<organism evidence="1 2">
    <name type="scientific">Drosophila suzukii</name>
    <name type="common">Spotted-wing drosophila fruit fly</name>
    <dbReference type="NCBI Taxonomy" id="28584"/>
    <lineage>
        <taxon>Eukaryota</taxon>
        <taxon>Metazoa</taxon>
        <taxon>Ecdysozoa</taxon>
        <taxon>Arthropoda</taxon>
        <taxon>Hexapoda</taxon>
        <taxon>Insecta</taxon>
        <taxon>Pterygota</taxon>
        <taxon>Neoptera</taxon>
        <taxon>Endopterygota</taxon>
        <taxon>Diptera</taxon>
        <taxon>Brachycera</taxon>
        <taxon>Muscomorpha</taxon>
        <taxon>Ephydroidea</taxon>
        <taxon>Drosophilidae</taxon>
        <taxon>Drosophila</taxon>
        <taxon>Sophophora</taxon>
    </lineage>
</organism>
<keyword evidence="1" id="KW-1185">Reference proteome</keyword>
<evidence type="ECO:0000313" key="1">
    <source>
        <dbReference type="Proteomes" id="UP001652628"/>
    </source>
</evidence>
<dbReference type="AlphaFoldDB" id="A0AB39ZPR4"/>
<dbReference type="Proteomes" id="UP001652628">
    <property type="component" value="Chromosome 2R"/>
</dbReference>
<protein>
    <submittedName>
        <fullName evidence="2">Uncharacterized protein</fullName>
    </submittedName>
</protein>
<gene>
    <name evidence="2" type="primary">LOC108017910</name>
</gene>